<dbReference type="Proteomes" id="UP000298860">
    <property type="component" value="Unassembled WGS sequence"/>
</dbReference>
<evidence type="ECO:0000313" key="1">
    <source>
        <dbReference type="EMBL" id="GDY29146.1"/>
    </source>
</evidence>
<organism evidence="1 2">
    <name type="scientific">Gandjariella thermophila</name>
    <dbReference type="NCBI Taxonomy" id="1931992"/>
    <lineage>
        <taxon>Bacteria</taxon>
        <taxon>Bacillati</taxon>
        <taxon>Actinomycetota</taxon>
        <taxon>Actinomycetes</taxon>
        <taxon>Pseudonocardiales</taxon>
        <taxon>Pseudonocardiaceae</taxon>
        <taxon>Gandjariella</taxon>
    </lineage>
</organism>
<proteinExistence type="predicted"/>
<reference evidence="2" key="1">
    <citation type="submission" date="2019-04" db="EMBL/GenBank/DDBJ databases">
        <title>Draft genome sequence of Pseudonocardiaceae bacterium SL3-2-4.</title>
        <authorList>
            <person name="Ningsih F."/>
            <person name="Yokota A."/>
            <person name="Sakai Y."/>
            <person name="Nanatani K."/>
            <person name="Yabe S."/>
            <person name="Oetari A."/>
            <person name="Sjamsuridzal W."/>
        </authorList>
    </citation>
    <scope>NUCLEOTIDE SEQUENCE [LARGE SCALE GENOMIC DNA]</scope>
    <source>
        <strain evidence="2">SL3-2-4</strain>
    </source>
</reference>
<protein>
    <submittedName>
        <fullName evidence="1">Uncharacterized protein</fullName>
    </submittedName>
</protein>
<comment type="caution">
    <text evidence="1">The sequence shown here is derived from an EMBL/GenBank/DDBJ whole genome shotgun (WGS) entry which is preliminary data.</text>
</comment>
<gene>
    <name evidence="1" type="ORF">GTS_07790</name>
</gene>
<keyword evidence="2" id="KW-1185">Reference proteome</keyword>
<sequence>MTEKTNSKITIRLMADWETGPFWVAVGGGVAHPYGVEEITDVVPVDVGLLERVQVWDSRFQATYDDANPRDAGFATTEEQATFNAEGRELARQLREALPADIDVEYGPFGENGYEVIEASR</sequence>
<name>A0A4D4J3R9_9PSEU</name>
<dbReference type="EMBL" id="BJFL01000002">
    <property type="protein sequence ID" value="GDY29146.1"/>
    <property type="molecule type" value="Genomic_DNA"/>
</dbReference>
<evidence type="ECO:0000313" key="2">
    <source>
        <dbReference type="Proteomes" id="UP000298860"/>
    </source>
</evidence>
<dbReference type="AlphaFoldDB" id="A0A4D4J3R9"/>
<dbReference type="OrthoDB" id="3556400at2"/>
<dbReference type="RefSeq" id="WP_137812300.1">
    <property type="nucleotide sequence ID" value="NZ_BJFL01000002.1"/>
</dbReference>
<accession>A0A4D4J3R9</accession>